<accession>A0ACC3BMB7</accession>
<name>A0ACC3BMB7_PYRYE</name>
<dbReference type="EMBL" id="CM020618">
    <property type="protein sequence ID" value="KAK1858621.1"/>
    <property type="molecule type" value="Genomic_DNA"/>
</dbReference>
<comment type="caution">
    <text evidence="1">The sequence shown here is derived from an EMBL/GenBank/DDBJ whole genome shotgun (WGS) entry which is preliminary data.</text>
</comment>
<evidence type="ECO:0000313" key="1">
    <source>
        <dbReference type="EMBL" id="KAK1858621.1"/>
    </source>
</evidence>
<keyword evidence="2" id="KW-1185">Reference proteome</keyword>
<proteinExistence type="predicted"/>
<dbReference type="Proteomes" id="UP000798662">
    <property type="component" value="Chromosome 1"/>
</dbReference>
<reference evidence="1" key="1">
    <citation type="submission" date="2019-11" db="EMBL/GenBank/DDBJ databases">
        <title>Nori genome reveals adaptations in red seaweeds to the harsh intertidal environment.</title>
        <authorList>
            <person name="Wang D."/>
            <person name="Mao Y."/>
        </authorList>
    </citation>
    <scope>NUCLEOTIDE SEQUENCE</scope>
    <source>
        <tissue evidence="1">Gametophyte</tissue>
    </source>
</reference>
<sequence>MPPRRRTWSGSVRSPRAPINVDGLLAASQVAAALFRVNVSKDKDLKLTVSDRRRLRTGVAFAINQILRSTASFCTHPEDRQRAAVLYLEDRVPRLALCESAWGACAVLSRGLRHQRIQARRKTAGSGAMVAATTAAAPSAAAAAAGTGGCAAETTGGGDGNDAMSARGQQLAFFSQLEK</sequence>
<organism evidence="1 2">
    <name type="scientific">Pyropia yezoensis</name>
    <name type="common">Susabi-nori</name>
    <name type="synonym">Porphyra yezoensis</name>
    <dbReference type="NCBI Taxonomy" id="2788"/>
    <lineage>
        <taxon>Eukaryota</taxon>
        <taxon>Rhodophyta</taxon>
        <taxon>Bangiophyceae</taxon>
        <taxon>Bangiales</taxon>
        <taxon>Bangiaceae</taxon>
        <taxon>Pyropia</taxon>
    </lineage>
</organism>
<protein>
    <submittedName>
        <fullName evidence="1">Uncharacterized protein</fullName>
    </submittedName>
</protein>
<evidence type="ECO:0000313" key="2">
    <source>
        <dbReference type="Proteomes" id="UP000798662"/>
    </source>
</evidence>
<gene>
    <name evidence="1" type="ORF">I4F81_001222</name>
</gene>